<evidence type="ECO:0000313" key="3">
    <source>
        <dbReference type="Proteomes" id="UP001141434"/>
    </source>
</evidence>
<protein>
    <submittedName>
        <fullName evidence="2">Uncharacterized protein</fullName>
    </submittedName>
</protein>
<reference evidence="2" key="2">
    <citation type="journal article" date="2023" name="IMA Fungus">
        <title>Comparative genomic study of the Penicillium genus elucidates a diverse pangenome and 15 lateral gene transfer events.</title>
        <authorList>
            <person name="Petersen C."/>
            <person name="Sorensen T."/>
            <person name="Nielsen M.R."/>
            <person name="Sondergaard T.E."/>
            <person name="Sorensen J.L."/>
            <person name="Fitzpatrick D.A."/>
            <person name="Frisvad J.C."/>
            <person name="Nielsen K.L."/>
        </authorList>
    </citation>
    <scope>NUCLEOTIDE SEQUENCE</scope>
    <source>
        <strain evidence="2">IBT 34128</strain>
    </source>
</reference>
<name>A0A9W9F2T0_9EURO</name>
<dbReference type="Proteomes" id="UP001141434">
    <property type="component" value="Unassembled WGS sequence"/>
</dbReference>
<dbReference type="EMBL" id="JAPMSZ010000009">
    <property type="protein sequence ID" value="KAJ5092585.1"/>
    <property type="molecule type" value="Genomic_DNA"/>
</dbReference>
<evidence type="ECO:0000313" key="2">
    <source>
        <dbReference type="EMBL" id="KAJ5092585.1"/>
    </source>
</evidence>
<dbReference type="GeneID" id="81397149"/>
<dbReference type="RefSeq" id="XP_056510780.1">
    <property type="nucleotide sequence ID" value="XM_056657980.1"/>
</dbReference>
<sequence>MDGGPAEPDPVVDENNENYKKNCNRARVGAREPNLFAGTTESIGVQGTLLQLTGGVAMRLQLRASPPHMSGDESGGGVTFPGL</sequence>
<gene>
    <name evidence="2" type="ORF">NUU61_007455</name>
</gene>
<comment type="caution">
    <text evidence="2">The sequence shown here is derived from an EMBL/GenBank/DDBJ whole genome shotgun (WGS) entry which is preliminary data.</text>
</comment>
<accession>A0A9W9F2T0</accession>
<feature type="region of interest" description="Disordered" evidence="1">
    <location>
        <begin position="64"/>
        <end position="83"/>
    </location>
</feature>
<organism evidence="2 3">
    <name type="scientific">Penicillium alfredii</name>
    <dbReference type="NCBI Taxonomy" id="1506179"/>
    <lineage>
        <taxon>Eukaryota</taxon>
        <taxon>Fungi</taxon>
        <taxon>Dikarya</taxon>
        <taxon>Ascomycota</taxon>
        <taxon>Pezizomycotina</taxon>
        <taxon>Eurotiomycetes</taxon>
        <taxon>Eurotiomycetidae</taxon>
        <taxon>Eurotiales</taxon>
        <taxon>Aspergillaceae</taxon>
        <taxon>Penicillium</taxon>
    </lineage>
</organism>
<reference evidence="2" key="1">
    <citation type="submission" date="2022-11" db="EMBL/GenBank/DDBJ databases">
        <authorList>
            <person name="Petersen C."/>
        </authorList>
    </citation>
    <scope>NUCLEOTIDE SEQUENCE</scope>
    <source>
        <strain evidence="2">IBT 34128</strain>
    </source>
</reference>
<dbReference type="AlphaFoldDB" id="A0A9W9F2T0"/>
<keyword evidence="3" id="KW-1185">Reference proteome</keyword>
<proteinExistence type="predicted"/>
<feature type="compositionally biased region" description="Gly residues" evidence="1">
    <location>
        <begin position="73"/>
        <end position="83"/>
    </location>
</feature>
<evidence type="ECO:0000256" key="1">
    <source>
        <dbReference type="SAM" id="MobiDB-lite"/>
    </source>
</evidence>